<proteinExistence type="predicted"/>
<gene>
    <name evidence="1" type="ORF">JIN85_05985</name>
</gene>
<comment type="caution">
    <text evidence="1">The sequence shown here is derived from an EMBL/GenBank/DDBJ whole genome shotgun (WGS) entry which is preliminary data.</text>
</comment>
<protein>
    <submittedName>
        <fullName evidence="1">Uncharacterized protein</fullName>
    </submittedName>
</protein>
<dbReference type="EMBL" id="JAENIJ010000007">
    <property type="protein sequence ID" value="MBK1881955.1"/>
    <property type="molecule type" value="Genomic_DNA"/>
</dbReference>
<keyword evidence="2" id="KW-1185">Reference proteome</keyword>
<sequence>MALLLAMSAFGYYRMVIWPRENFRQVCENPDSTEDELREAIHQLIAWNPNHEGFILLNSVGDDSSIPLLIRNIRRVPEADVTAGKVECTWGHCRKALVALTGEDFGYDAEKWQAWYENR</sequence>
<organism evidence="1 2">
    <name type="scientific">Luteolibacter pohnpeiensis</name>
    <dbReference type="NCBI Taxonomy" id="454153"/>
    <lineage>
        <taxon>Bacteria</taxon>
        <taxon>Pseudomonadati</taxon>
        <taxon>Verrucomicrobiota</taxon>
        <taxon>Verrucomicrobiia</taxon>
        <taxon>Verrucomicrobiales</taxon>
        <taxon>Verrucomicrobiaceae</taxon>
        <taxon>Luteolibacter</taxon>
    </lineage>
</organism>
<dbReference type="AlphaFoldDB" id="A0A934S636"/>
<evidence type="ECO:0000313" key="1">
    <source>
        <dbReference type="EMBL" id="MBK1881955.1"/>
    </source>
</evidence>
<name>A0A934S636_9BACT</name>
<reference evidence="1" key="1">
    <citation type="submission" date="2021-01" db="EMBL/GenBank/DDBJ databases">
        <title>Modified the classification status of verrucomicrobia.</title>
        <authorList>
            <person name="Feng X."/>
        </authorList>
    </citation>
    <scope>NUCLEOTIDE SEQUENCE</scope>
    <source>
        <strain evidence="1">KCTC 22041</strain>
    </source>
</reference>
<dbReference type="Proteomes" id="UP000603141">
    <property type="component" value="Unassembled WGS sequence"/>
</dbReference>
<accession>A0A934S636</accession>
<evidence type="ECO:0000313" key="2">
    <source>
        <dbReference type="Proteomes" id="UP000603141"/>
    </source>
</evidence>